<keyword evidence="2" id="KW-1185">Reference proteome</keyword>
<sequence>MPASPTDLDDKIADFEDGRPLGLDMKRLVDACPFSKGVAVHCHNSVMVSLEKPHEREKREEAMLTHSYEDCRSTVYDCLQMIVDGGASVSFPTTISYRIVQ</sequence>
<organism evidence="1 2">
    <name type="scientific">Pristionchus entomophagus</name>
    <dbReference type="NCBI Taxonomy" id="358040"/>
    <lineage>
        <taxon>Eukaryota</taxon>
        <taxon>Metazoa</taxon>
        <taxon>Ecdysozoa</taxon>
        <taxon>Nematoda</taxon>
        <taxon>Chromadorea</taxon>
        <taxon>Rhabditida</taxon>
        <taxon>Rhabditina</taxon>
        <taxon>Diplogasteromorpha</taxon>
        <taxon>Diplogasteroidea</taxon>
        <taxon>Neodiplogasteridae</taxon>
        <taxon>Pristionchus</taxon>
    </lineage>
</organism>
<proteinExistence type="predicted"/>
<accession>A0AAV5SFJ7</accession>
<dbReference type="AlphaFoldDB" id="A0AAV5SFJ7"/>
<evidence type="ECO:0000313" key="1">
    <source>
        <dbReference type="EMBL" id="GMS80963.1"/>
    </source>
</evidence>
<dbReference type="EMBL" id="BTSX01000001">
    <property type="protein sequence ID" value="GMS80963.1"/>
    <property type="molecule type" value="Genomic_DNA"/>
</dbReference>
<name>A0AAV5SFJ7_9BILA</name>
<dbReference type="Proteomes" id="UP001432027">
    <property type="component" value="Unassembled WGS sequence"/>
</dbReference>
<reference evidence="1" key="1">
    <citation type="submission" date="2023-10" db="EMBL/GenBank/DDBJ databases">
        <title>Genome assembly of Pristionchus species.</title>
        <authorList>
            <person name="Yoshida K."/>
            <person name="Sommer R.J."/>
        </authorList>
    </citation>
    <scope>NUCLEOTIDE SEQUENCE</scope>
    <source>
        <strain evidence="1">RS0144</strain>
    </source>
</reference>
<gene>
    <name evidence="1" type="ORF">PENTCL1PPCAC_3138</name>
</gene>
<protein>
    <submittedName>
        <fullName evidence="1">Uncharacterized protein</fullName>
    </submittedName>
</protein>
<comment type="caution">
    <text evidence="1">The sequence shown here is derived from an EMBL/GenBank/DDBJ whole genome shotgun (WGS) entry which is preliminary data.</text>
</comment>
<evidence type="ECO:0000313" key="2">
    <source>
        <dbReference type="Proteomes" id="UP001432027"/>
    </source>
</evidence>